<dbReference type="SMART" id="SM00829">
    <property type="entry name" value="PKS_ER"/>
    <property type="match status" value="1"/>
</dbReference>
<dbReference type="Gene3D" id="3.40.50.720">
    <property type="entry name" value="NAD(P)-binding Rossmann-like Domain"/>
    <property type="match status" value="1"/>
</dbReference>
<dbReference type="Pfam" id="PF00107">
    <property type="entry name" value="ADH_zinc_N"/>
    <property type="match status" value="1"/>
</dbReference>
<evidence type="ECO:0000259" key="1">
    <source>
        <dbReference type="SMART" id="SM00829"/>
    </source>
</evidence>
<dbReference type="EC" id="1.-.-.-" evidence="2"/>
<dbReference type="InterPro" id="IPR013149">
    <property type="entry name" value="ADH-like_C"/>
</dbReference>
<protein>
    <submittedName>
        <fullName evidence="2">NADPH:quinone oxidoreductase family protein</fullName>
        <ecNumber evidence="2">1.-.-.-</ecNumber>
    </submittedName>
</protein>
<keyword evidence="2" id="KW-0560">Oxidoreductase</keyword>
<dbReference type="PROSITE" id="PS01162">
    <property type="entry name" value="QOR_ZETA_CRYSTAL"/>
    <property type="match status" value="1"/>
</dbReference>
<dbReference type="InterPro" id="IPR051397">
    <property type="entry name" value="Zn-ADH-like_protein"/>
</dbReference>
<name>A0ABU1F876_9RHOB</name>
<dbReference type="EMBL" id="JAVKPH010000010">
    <property type="protein sequence ID" value="MDR5653062.1"/>
    <property type="molecule type" value="Genomic_DNA"/>
</dbReference>
<evidence type="ECO:0000313" key="2">
    <source>
        <dbReference type="EMBL" id="MDR5653062.1"/>
    </source>
</evidence>
<dbReference type="InterPro" id="IPR020843">
    <property type="entry name" value="ER"/>
</dbReference>
<dbReference type="PANTHER" id="PTHR43677:SF4">
    <property type="entry name" value="QUINONE OXIDOREDUCTASE-LIKE PROTEIN 2"/>
    <property type="match status" value="1"/>
</dbReference>
<dbReference type="Gene3D" id="3.90.180.10">
    <property type="entry name" value="Medium-chain alcohol dehydrogenases, catalytic domain"/>
    <property type="match status" value="1"/>
</dbReference>
<dbReference type="SUPFAM" id="SSF51735">
    <property type="entry name" value="NAD(P)-binding Rossmann-fold domains"/>
    <property type="match status" value="1"/>
</dbReference>
<dbReference type="InterPro" id="IPR013154">
    <property type="entry name" value="ADH-like_N"/>
</dbReference>
<dbReference type="GO" id="GO:0016491">
    <property type="term" value="F:oxidoreductase activity"/>
    <property type="evidence" value="ECO:0007669"/>
    <property type="project" value="UniProtKB-KW"/>
</dbReference>
<dbReference type="InterPro" id="IPR036291">
    <property type="entry name" value="NAD(P)-bd_dom_sf"/>
</dbReference>
<accession>A0ABU1F876</accession>
<reference evidence="2 3" key="1">
    <citation type="submission" date="2023-09" db="EMBL/GenBank/DDBJ databases">
        <title>Xinfangfangia sedmenti sp. nov., isolated the sedment.</title>
        <authorList>
            <person name="Xu L."/>
        </authorList>
    </citation>
    <scope>NUCLEOTIDE SEQUENCE [LARGE SCALE GENOMIC DNA]</scope>
    <source>
        <strain evidence="2 3">LG-4</strain>
    </source>
</reference>
<dbReference type="PANTHER" id="PTHR43677">
    <property type="entry name" value="SHORT-CHAIN DEHYDROGENASE/REDUCTASE"/>
    <property type="match status" value="1"/>
</dbReference>
<organism evidence="2 3">
    <name type="scientific">Ruixingdingia sedimenti</name>
    <dbReference type="NCBI Taxonomy" id="3073604"/>
    <lineage>
        <taxon>Bacteria</taxon>
        <taxon>Pseudomonadati</taxon>
        <taxon>Pseudomonadota</taxon>
        <taxon>Alphaproteobacteria</taxon>
        <taxon>Rhodobacterales</taxon>
        <taxon>Paracoccaceae</taxon>
        <taxon>Ruixingdingia</taxon>
    </lineage>
</organism>
<feature type="domain" description="Enoyl reductase (ER)" evidence="1">
    <location>
        <begin position="10"/>
        <end position="330"/>
    </location>
</feature>
<sequence length="336" mass="35225">MKALISRDPGPPETLVLADVPRPPCGPDQVLLRVSACGVTYPDFLLIQDRYQYRPARPFSPGCEFAGEVVETGADVRGLAVGQRVVASSNEGGGMAEYAAVLAGACIPIPDGMPDDDAAAFFGNYTTAWHALVERGQLRAGQVVLVLGAAGGVGLAAVQIARAMGARVIAAVSSPEKLDRARENGADDGIVYARAPLDKSAQRALAQDLKRLCGPGGADVVFDVVGGDYAEPALRAIAWKGWYLVIGFAAGIPHLPLNLVLLKGCQVAGVFLGEARHRDPGGIEGITDHLLALYRDGLLRPHISARYPLDRGAEAIGALAARRSVGKVIVRIRDGL</sequence>
<dbReference type="SUPFAM" id="SSF50129">
    <property type="entry name" value="GroES-like"/>
    <property type="match status" value="1"/>
</dbReference>
<dbReference type="Proteomes" id="UP001247754">
    <property type="component" value="Unassembled WGS sequence"/>
</dbReference>
<dbReference type="Pfam" id="PF08240">
    <property type="entry name" value="ADH_N"/>
    <property type="match status" value="1"/>
</dbReference>
<comment type="caution">
    <text evidence="2">The sequence shown here is derived from an EMBL/GenBank/DDBJ whole genome shotgun (WGS) entry which is preliminary data.</text>
</comment>
<dbReference type="CDD" id="cd08241">
    <property type="entry name" value="QOR1"/>
    <property type="match status" value="1"/>
</dbReference>
<dbReference type="InterPro" id="IPR011032">
    <property type="entry name" value="GroES-like_sf"/>
</dbReference>
<proteinExistence type="predicted"/>
<dbReference type="RefSeq" id="WP_310457299.1">
    <property type="nucleotide sequence ID" value="NZ_JAVKPH010000010.1"/>
</dbReference>
<evidence type="ECO:0000313" key="3">
    <source>
        <dbReference type="Proteomes" id="UP001247754"/>
    </source>
</evidence>
<dbReference type="InterPro" id="IPR002364">
    <property type="entry name" value="Quin_OxRdtase/zeta-crystal_CS"/>
</dbReference>
<keyword evidence="3" id="KW-1185">Reference proteome</keyword>
<gene>
    <name evidence="2" type="ORF">RGD00_10625</name>
</gene>